<dbReference type="AlphaFoldDB" id="A0A2X3E8A8"/>
<dbReference type="PROSITE" id="PS51257">
    <property type="entry name" value="PROKAR_LIPOPROTEIN"/>
    <property type="match status" value="1"/>
</dbReference>
<dbReference type="EMBL" id="JAUEQX010000026">
    <property type="protein sequence ID" value="MDW3779955.1"/>
    <property type="molecule type" value="Genomic_DNA"/>
</dbReference>
<sequence length="369" mass="38353">MLKRFRLAGSFLFLLAVAACSPRVWAESCSNTVGEMTINTQNIQYLPSLPVNSQMSHSMADNGSGIRFTCDLQVPDAGWKRVVYQQVDTDGAATAINGIHIFATKLDGLGYSLGFQCNGGAVHYIDGSSSPAGNQSSTICDSADMPTLLTQKEIVIKAYVTFYKTGEIQLSGGNHTNVDAQPQVGKLFMELTSATGNGTMATQPTFLGLSALNVDIGASGSCQVTTPTINVNLGSVNKSEFKGVNTTGGSAQNFAIPVYCTQPTDVRIGFFGLEVGSGFPDTLALTKTSGAASGVGVKLSYGSNSAPAPAAGTAVKINEATNLPVLKKVTASNAASAERINFTAQYVQTDSSVGAGIANSMATFTLVYN</sequence>
<dbReference type="Proteomes" id="UP001276300">
    <property type="component" value="Unassembled WGS sequence"/>
</dbReference>
<evidence type="ECO:0000256" key="3">
    <source>
        <dbReference type="ARBA" id="ARBA00022729"/>
    </source>
</evidence>
<comment type="subcellular location">
    <subcellularLocation>
        <location evidence="1">Fimbrium</location>
    </subcellularLocation>
</comment>
<proteinExistence type="inferred from homology"/>
<protein>
    <submittedName>
        <fullName evidence="7 8">Fimbrial protein</fullName>
    </submittedName>
</protein>
<dbReference type="RefSeq" id="WP_061284483.1">
    <property type="nucleotide sequence ID" value="NZ_DAMAZS010000009.1"/>
</dbReference>
<reference evidence="8 9" key="1">
    <citation type="submission" date="2019-03" db="EMBL/GenBank/DDBJ databases">
        <authorList>
            <consortium name="Pathogen Informatics"/>
        </authorList>
    </citation>
    <scope>NUCLEOTIDE SEQUENCE [LARGE SCALE GENOMIC DNA]</scope>
    <source>
        <strain evidence="8 9">NCTC12993</strain>
    </source>
</reference>
<dbReference type="Gene3D" id="2.60.40.1090">
    <property type="entry name" value="Fimbrial-type adhesion domain"/>
    <property type="match status" value="1"/>
</dbReference>
<dbReference type="InterPro" id="IPR036937">
    <property type="entry name" value="Adhesion_dom_fimbrial_sf"/>
</dbReference>
<dbReference type="InterPro" id="IPR000259">
    <property type="entry name" value="Adhesion_dom_fimbrial"/>
</dbReference>
<dbReference type="STRING" id="580.GCA_001266615_02136"/>
<evidence type="ECO:0000256" key="2">
    <source>
        <dbReference type="ARBA" id="ARBA00006671"/>
    </source>
</evidence>
<dbReference type="Proteomes" id="UP000401081">
    <property type="component" value="Unassembled WGS sequence"/>
</dbReference>
<name>A0A2X3E8A8_KLUCR</name>
<keyword evidence="9" id="KW-1185">Reference proteome</keyword>
<dbReference type="OrthoDB" id="6625927at2"/>
<dbReference type="GeneID" id="99779149"/>
<keyword evidence="3 5" id="KW-0732">Signal</keyword>
<dbReference type="InterPro" id="IPR050263">
    <property type="entry name" value="Bact_Fimbrial_Adh_Pro"/>
</dbReference>
<dbReference type="PANTHER" id="PTHR33420:SF3">
    <property type="entry name" value="FIMBRIAL SUBUNIT ELFA"/>
    <property type="match status" value="1"/>
</dbReference>
<evidence type="ECO:0000256" key="5">
    <source>
        <dbReference type="SAM" id="SignalP"/>
    </source>
</evidence>
<organism evidence="8 9">
    <name type="scientific">Kluyvera cryocrescens</name>
    <name type="common">Kluyvera citrophila</name>
    <dbReference type="NCBI Taxonomy" id="580"/>
    <lineage>
        <taxon>Bacteria</taxon>
        <taxon>Pseudomonadati</taxon>
        <taxon>Pseudomonadota</taxon>
        <taxon>Gammaproteobacteria</taxon>
        <taxon>Enterobacterales</taxon>
        <taxon>Enterobacteriaceae</taxon>
        <taxon>Kluyvera</taxon>
    </lineage>
</organism>
<evidence type="ECO:0000313" key="9">
    <source>
        <dbReference type="Proteomes" id="UP000401081"/>
    </source>
</evidence>
<reference evidence="7" key="2">
    <citation type="journal article" date="2023" name="J Glob Antimicrob Resist">
        <title>Emergence of NDM-1 and KPC-3 carbapenemases in Kluyvera cryocrescens: Investigating genetic heterogeneity and acquisition routes of blaNDM-1 in Enterobacterales species in Portugal.</title>
        <authorList>
            <person name="Loiodice M."/>
            <person name="Ribeiro M."/>
            <person name="Peixe L."/>
            <person name="Novais A."/>
        </authorList>
    </citation>
    <scope>NUCLEOTIDE SEQUENCE</scope>
    <source>
        <strain evidence="7">K629</strain>
    </source>
</reference>
<comment type="similarity">
    <text evidence="2">Belongs to the fimbrial protein family.</text>
</comment>
<dbReference type="Pfam" id="PF00419">
    <property type="entry name" value="Fimbrial"/>
    <property type="match status" value="1"/>
</dbReference>
<dbReference type="InterPro" id="IPR008966">
    <property type="entry name" value="Adhesion_dom_sf"/>
</dbReference>
<feature type="signal peptide" evidence="5">
    <location>
        <begin position="1"/>
        <end position="26"/>
    </location>
</feature>
<accession>A0A2X3E8A8</accession>
<dbReference type="GO" id="GO:0043709">
    <property type="term" value="P:cell adhesion involved in single-species biofilm formation"/>
    <property type="evidence" value="ECO:0007669"/>
    <property type="project" value="TreeGrafter"/>
</dbReference>
<dbReference type="SUPFAM" id="SSF49401">
    <property type="entry name" value="Bacterial adhesins"/>
    <property type="match status" value="1"/>
</dbReference>
<dbReference type="PANTHER" id="PTHR33420">
    <property type="entry name" value="FIMBRIAL SUBUNIT ELFA-RELATED"/>
    <property type="match status" value="1"/>
</dbReference>
<feature type="chain" id="PRO_5042701577" evidence="5">
    <location>
        <begin position="27"/>
        <end position="369"/>
    </location>
</feature>
<dbReference type="EMBL" id="CAADJD010000018">
    <property type="protein sequence ID" value="VFS63747.1"/>
    <property type="molecule type" value="Genomic_DNA"/>
</dbReference>
<gene>
    <name evidence="8" type="ORF">NCTC12993_02809</name>
    <name evidence="7" type="ORF">QWU01_24465</name>
</gene>
<evidence type="ECO:0000313" key="8">
    <source>
        <dbReference type="EMBL" id="VFS63747.1"/>
    </source>
</evidence>
<evidence type="ECO:0000259" key="6">
    <source>
        <dbReference type="Pfam" id="PF00419"/>
    </source>
</evidence>
<evidence type="ECO:0000313" key="7">
    <source>
        <dbReference type="EMBL" id="MDW3779955.1"/>
    </source>
</evidence>
<evidence type="ECO:0000256" key="1">
    <source>
        <dbReference type="ARBA" id="ARBA00004561"/>
    </source>
</evidence>
<keyword evidence="4" id="KW-0281">Fimbrium</keyword>
<feature type="domain" description="Fimbrial-type adhesion" evidence="6">
    <location>
        <begin position="220"/>
        <end position="368"/>
    </location>
</feature>
<evidence type="ECO:0000256" key="4">
    <source>
        <dbReference type="ARBA" id="ARBA00023263"/>
    </source>
</evidence>
<dbReference type="GO" id="GO:0009289">
    <property type="term" value="C:pilus"/>
    <property type="evidence" value="ECO:0007669"/>
    <property type="project" value="UniProtKB-SubCell"/>
</dbReference>